<dbReference type="EMBL" id="MIQE01000020">
    <property type="protein sequence ID" value="OFA10245.1"/>
    <property type="molecule type" value="Genomic_DNA"/>
</dbReference>
<accession>A0A1E7XAU1</accession>
<proteinExistence type="predicted"/>
<dbReference type="STRING" id="481719.LASUN_18540"/>
<evidence type="ECO:0000313" key="2">
    <source>
        <dbReference type="Proteomes" id="UP000177010"/>
    </source>
</evidence>
<comment type="caution">
    <text evidence="1">The sequence shown here is derived from an EMBL/GenBank/DDBJ whole genome shotgun (WGS) entry which is preliminary data.</text>
</comment>
<organism evidence="1 2">
    <name type="scientific">Lentilactobacillus sunkii</name>
    <dbReference type="NCBI Taxonomy" id="481719"/>
    <lineage>
        <taxon>Bacteria</taxon>
        <taxon>Bacillati</taxon>
        <taxon>Bacillota</taxon>
        <taxon>Bacilli</taxon>
        <taxon>Lactobacillales</taxon>
        <taxon>Lactobacillaceae</taxon>
        <taxon>Lentilactobacillus</taxon>
    </lineage>
</organism>
<dbReference type="RefSeq" id="WP_083274466.1">
    <property type="nucleotide sequence ID" value="NZ_JAZHVW010000005.1"/>
</dbReference>
<name>A0A1E7XAU1_9LACO</name>
<dbReference type="Proteomes" id="UP000177010">
    <property type="component" value="Unassembled WGS sequence"/>
</dbReference>
<sequence>MKSTHIIGLTAAAGFAFLLGGGTVQAHAKVVKNSFLKTTRTIRTTDSKKQVKLTIPKNTVVQAAGIKRSSYHKYIYINADQLSYHLRKPLLNTKSTSNFSRWLRVSRKNFQQIKKPVYLSYYNTNVHNPLTKGTTYHTKADLWKGHALPVDYQSQSGIRLRVTTDGYLEYFASSPYVYKTSAKPSDTAKVIGATYLDGLNQDIMTFNSSFSALPFKKSGNQYTLTISEQGQWSTTATPNEDNLKSLNLQKISKVEDQEWYWRYQTINY</sequence>
<reference evidence="1 2" key="1">
    <citation type="submission" date="2016-09" db="EMBL/GenBank/DDBJ databases">
        <title>Genome Sequence of Lactobacillus sunkii Strain CG01.</title>
        <authorList>
            <person name="Poehlein A."/>
            <person name="Gabris C."/>
            <person name="Bengelsdorf F.R."/>
            <person name="Duerre P."/>
            <person name="Daniel R."/>
        </authorList>
    </citation>
    <scope>NUCLEOTIDE SEQUENCE [LARGE SCALE GENOMIC DNA]</scope>
    <source>
        <strain evidence="1 2">CG_D</strain>
    </source>
</reference>
<protein>
    <submittedName>
        <fullName evidence="1">Uncharacterized protein</fullName>
    </submittedName>
</protein>
<evidence type="ECO:0000313" key="1">
    <source>
        <dbReference type="EMBL" id="OFA10245.1"/>
    </source>
</evidence>
<gene>
    <name evidence="1" type="ORF">LASUN_18540</name>
</gene>
<dbReference type="AlphaFoldDB" id="A0A1E7XAU1"/>